<dbReference type="EMBL" id="LIZX01000086">
    <property type="protein sequence ID" value="KPJ66238.1"/>
    <property type="molecule type" value="Genomic_DNA"/>
</dbReference>
<dbReference type="InterPro" id="IPR011250">
    <property type="entry name" value="OMP/PagP_B-barrel"/>
</dbReference>
<evidence type="ECO:0000259" key="2">
    <source>
        <dbReference type="Pfam" id="PF13505"/>
    </source>
</evidence>
<feature type="domain" description="Outer membrane protein beta-barrel" evidence="2">
    <location>
        <begin position="61"/>
        <end position="213"/>
    </location>
</feature>
<dbReference type="Pfam" id="PF13505">
    <property type="entry name" value="OMP_b-brl"/>
    <property type="match status" value="1"/>
</dbReference>
<dbReference type="SUPFAM" id="SSF56925">
    <property type="entry name" value="OMPA-like"/>
    <property type="match status" value="1"/>
</dbReference>
<name>A0A0S7XUU8_UNCSA</name>
<reference evidence="3 4" key="1">
    <citation type="journal article" date="2015" name="Microbiome">
        <title>Genomic resolution of linkages in carbon, nitrogen, and sulfur cycling among widespread estuary sediment bacteria.</title>
        <authorList>
            <person name="Baker B.J."/>
            <person name="Lazar C.S."/>
            <person name="Teske A.P."/>
            <person name="Dick G.J."/>
        </authorList>
    </citation>
    <scope>NUCLEOTIDE SEQUENCE [LARGE SCALE GENOMIC DNA]</scope>
    <source>
        <strain evidence="3">DG_54_3</strain>
    </source>
</reference>
<gene>
    <name evidence="3" type="ORF">AMJ44_08665</name>
</gene>
<accession>A0A0S7XUU8</accession>
<dbReference type="InterPro" id="IPR027385">
    <property type="entry name" value="Beta-barrel_OMP"/>
</dbReference>
<evidence type="ECO:0000313" key="4">
    <source>
        <dbReference type="Proteomes" id="UP000051861"/>
    </source>
</evidence>
<dbReference type="Proteomes" id="UP000051861">
    <property type="component" value="Unassembled WGS sequence"/>
</dbReference>
<proteinExistence type="predicted"/>
<dbReference type="Gene3D" id="2.40.160.20">
    <property type="match status" value="1"/>
</dbReference>
<sequence length="218" mass="24597">MRNLKKKHILRKILFFSFILILIGSFVWGESGKFQIYIFGGINRVFEYGSENDYVMGENDFPTTPSHTPSSFGASIGYFFADNIGIELDGRLCLSSKITLEDPSDQDTVEIDASKHYSLSLNFIYRLFKGNLRPYLAIGGGFDVLSAEDETYTSEYGYEIEFLVPEKTVDPLIQLGGGIQYFLSSSAGVRLDIRYVLIFDDPDNINSFNIMAGVFLKF</sequence>
<evidence type="ECO:0000313" key="3">
    <source>
        <dbReference type="EMBL" id="KPJ66238.1"/>
    </source>
</evidence>
<dbReference type="AlphaFoldDB" id="A0A0S7XUU8"/>
<organism evidence="3 4">
    <name type="scientific">candidate division WOR-1 bacterium DG_54_3</name>
    <dbReference type="NCBI Taxonomy" id="1703775"/>
    <lineage>
        <taxon>Bacteria</taxon>
        <taxon>Bacillati</taxon>
        <taxon>Saganbacteria</taxon>
    </lineage>
</organism>
<comment type="caution">
    <text evidence="3">The sequence shown here is derived from an EMBL/GenBank/DDBJ whole genome shotgun (WGS) entry which is preliminary data.</text>
</comment>
<keyword evidence="1" id="KW-0732">Signal</keyword>
<protein>
    <recommendedName>
        <fullName evidence="2">Outer membrane protein beta-barrel domain-containing protein</fullName>
    </recommendedName>
</protein>
<evidence type="ECO:0000256" key="1">
    <source>
        <dbReference type="ARBA" id="ARBA00022729"/>
    </source>
</evidence>